<evidence type="ECO:0000256" key="3">
    <source>
        <dbReference type="ARBA" id="ARBA00022801"/>
    </source>
</evidence>
<keyword evidence="3" id="KW-0378">Hydrolase</keyword>
<dbReference type="InterPro" id="IPR001940">
    <property type="entry name" value="Peptidase_S1C"/>
</dbReference>
<dbReference type="Pfam" id="PF13365">
    <property type="entry name" value="Trypsin_2"/>
    <property type="match status" value="1"/>
</dbReference>
<dbReference type="PROSITE" id="PS50106">
    <property type="entry name" value="PDZ"/>
    <property type="match status" value="1"/>
</dbReference>
<dbReference type="InterPro" id="IPR001478">
    <property type="entry name" value="PDZ"/>
</dbReference>
<comment type="similarity">
    <text evidence="1">Belongs to the peptidase S1C family.</text>
</comment>
<dbReference type="SMART" id="SM00228">
    <property type="entry name" value="PDZ"/>
    <property type="match status" value="1"/>
</dbReference>
<evidence type="ECO:0000256" key="1">
    <source>
        <dbReference type="ARBA" id="ARBA00010541"/>
    </source>
</evidence>
<evidence type="ECO:0000313" key="7">
    <source>
        <dbReference type="Proteomes" id="UP001346149"/>
    </source>
</evidence>
<evidence type="ECO:0000256" key="2">
    <source>
        <dbReference type="ARBA" id="ARBA00022670"/>
    </source>
</evidence>
<dbReference type="PANTHER" id="PTHR22939">
    <property type="entry name" value="SERINE PROTEASE FAMILY S1C HTRA-RELATED"/>
    <property type="match status" value="1"/>
</dbReference>
<dbReference type="AlphaFoldDB" id="A0AAN7MPL4"/>
<dbReference type="PRINTS" id="PR00834">
    <property type="entry name" value="PROTEASES2C"/>
</dbReference>
<accession>A0AAN7MPL4</accession>
<feature type="transmembrane region" description="Helical" evidence="4">
    <location>
        <begin position="16"/>
        <end position="33"/>
    </location>
</feature>
<keyword evidence="4" id="KW-0472">Membrane</keyword>
<dbReference type="GO" id="GO:0006508">
    <property type="term" value="P:proteolysis"/>
    <property type="evidence" value="ECO:0007669"/>
    <property type="project" value="UniProtKB-KW"/>
</dbReference>
<dbReference type="EMBL" id="JAXQNO010000002">
    <property type="protein sequence ID" value="KAK4802657.1"/>
    <property type="molecule type" value="Genomic_DNA"/>
</dbReference>
<keyword evidence="4" id="KW-1133">Transmembrane helix</keyword>
<dbReference type="Pfam" id="PF17820">
    <property type="entry name" value="PDZ_6"/>
    <property type="match status" value="1"/>
</dbReference>
<organism evidence="6 7">
    <name type="scientific">Trapa natans</name>
    <name type="common">Water chestnut</name>
    <dbReference type="NCBI Taxonomy" id="22666"/>
    <lineage>
        <taxon>Eukaryota</taxon>
        <taxon>Viridiplantae</taxon>
        <taxon>Streptophyta</taxon>
        <taxon>Embryophyta</taxon>
        <taxon>Tracheophyta</taxon>
        <taxon>Spermatophyta</taxon>
        <taxon>Magnoliopsida</taxon>
        <taxon>eudicotyledons</taxon>
        <taxon>Gunneridae</taxon>
        <taxon>Pentapetalae</taxon>
        <taxon>rosids</taxon>
        <taxon>malvids</taxon>
        <taxon>Myrtales</taxon>
        <taxon>Lythraceae</taxon>
        <taxon>Trapa</taxon>
    </lineage>
</organism>
<keyword evidence="7" id="KW-1185">Reference proteome</keyword>
<feature type="transmembrane region" description="Helical" evidence="4">
    <location>
        <begin position="68"/>
        <end position="90"/>
    </location>
</feature>
<keyword evidence="2" id="KW-0645">Protease</keyword>
<gene>
    <name evidence="6" type="ORF">SAY86_000860</name>
</gene>
<dbReference type="Gene3D" id="2.40.10.120">
    <property type="match status" value="1"/>
</dbReference>
<dbReference type="InterPro" id="IPR041489">
    <property type="entry name" value="PDZ_6"/>
</dbReference>
<evidence type="ECO:0000313" key="6">
    <source>
        <dbReference type="EMBL" id="KAK4802657.1"/>
    </source>
</evidence>
<protein>
    <recommendedName>
        <fullName evidence="5">PDZ domain-containing protein</fullName>
    </recommendedName>
</protein>
<dbReference type="PANTHER" id="PTHR22939:SF125">
    <property type="entry name" value="PROTEASE DO-LIKE 14-RELATED"/>
    <property type="match status" value="1"/>
</dbReference>
<dbReference type="SUPFAM" id="SSF50156">
    <property type="entry name" value="PDZ domain-like"/>
    <property type="match status" value="1"/>
</dbReference>
<dbReference type="Proteomes" id="UP001346149">
    <property type="component" value="Unassembled WGS sequence"/>
</dbReference>
<comment type="caution">
    <text evidence="6">The sequence shown here is derived from an EMBL/GenBank/DDBJ whole genome shotgun (WGS) entry which is preliminary data.</text>
</comment>
<dbReference type="CDD" id="cd23085">
    <property type="entry name" value="cpPDZ_AtDEGP14-like"/>
    <property type="match status" value="1"/>
</dbReference>
<feature type="domain" description="PDZ" evidence="5">
    <location>
        <begin position="264"/>
        <end position="341"/>
    </location>
</feature>
<sequence>MKLLLSKIGASRNWNSFLRIATVGAGGSGLLYANTDLDHKTRLWVSVHVPSPENYLLPCPPFASSNDWFLEVLLLHSLLIMLMLLCLLILEKVENHVLVDVWAETPLPMLQQELALQLLTYLFLRVAVTLQDGRTFEGTVMNADIHSDIAIVKIDSKLPLPTATLGSSRKLRPGDWVLAMGCPLSLQNTVTAGIVSCVDRKSSDLGLGGIRREYLQTDCAINAGNSGGPLINIDGEVVGVNTMKVLGADGLSFSVPIDSVSKIIAQFRKSGRVVRPWLGLKMVDLNDMIISQLKERNPTFPSVSRGILVFMVTPGSPADQAGILPGDVVVEFDGKPVGGISEIIEIMGDRIGVPMKVVIKRRKDQVVTLTATPEETRPDI</sequence>
<dbReference type="InterPro" id="IPR036034">
    <property type="entry name" value="PDZ_sf"/>
</dbReference>
<dbReference type="InterPro" id="IPR009003">
    <property type="entry name" value="Peptidase_S1_PA"/>
</dbReference>
<keyword evidence="4" id="KW-0812">Transmembrane</keyword>
<evidence type="ECO:0000259" key="5">
    <source>
        <dbReference type="PROSITE" id="PS50106"/>
    </source>
</evidence>
<dbReference type="Gene3D" id="2.30.42.10">
    <property type="match status" value="1"/>
</dbReference>
<proteinExistence type="inferred from homology"/>
<evidence type="ECO:0000256" key="4">
    <source>
        <dbReference type="SAM" id="Phobius"/>
    </source>
</evidence>
<dbReference type="GO" id="GO:0004252">
    <property type="term" value="F:serine-type endopeptidase activity"/>
    <property type="evidence" value="ECO:0007669"/>
    <property type="project" value="InterPro"/>
</dbReference>
<dbReference type="SUPFAM" id="SSF50494">
    <property type="entry name" value="Trypsin-like serine proteases"/>
    <property type="match status" value="1"/>
</dbReference>
<reference evidence="6 7" key="1">
    <citation type="journal article" date="2023" name="Hortic Res">
        <title>Pangenome of water caltrop reveals structural variations and asymmetric subgenome divergence after allopolyploidization.</title>
        <authorList>
            <person name="Zhang X."/>
            <person name="Chen Y."/>
            <person name="Wang L."/>
            <person name="Yuan Y."/>
            <person name="Fang M."/>
            <person name="Shi L."/>
            <person name="Lu R."/>
            <person name="Comes H.P."/>
            <person name="Ma Y."/>
            <person name="Chen Y."/>
            <person name="Huang G."/>
            <person name="Zhou Y."/>
            <person name="Zheng Z."/>
            <person name="Qiu Y."/>
        </authorList>
    </citation>
    <scope>NUCLEOTIDE SEQUENCE [LARGE SCALE GENOMIC DNA]</scope>
    <source>
        <strain evidence="6">F231</strain>
    </source>
</reference>
<name>A0AAN7MPL4_TRANT</name>